<feature type="compositionally biased region" description="Polar residues" evidence="1">
    <location>
        <begin position="159"/>
        <end position="175"/>
    </location>
</feature>
<organism evidence="4 5">
    <name type="scientific">Apostasia shenzhenica</name>
    <dbReference type="NCBI Taxonomy" id="1088818"/>
    <lineage>
        <taxon>Eukaryota</taxon>
        <taxon>Viridiplantae</taxon>
        <taxon>Streptophyta</taxon>
        <taxon>Embryophyta</taxon>
        <taxon>Tracheophyta</taxon>
        <taxon>Spermatophyta</taxon>
        <taxon>Magnoliopsida</taxon>
        <taxon>Liliopsida</taxon>
        <taxon>Asparagales</taxon>
        <taxon>Orchidaceae</taxon>
        <taxon>Apostasioideae</taxon>
        <taxon>Apostasia</taxon>
    </lineage>
</organism>
<evidence type="ECO:0000313" key="5">
    <source>
        <dbReference type="Proteomes" id="UP000236161"/>
    </source>
</evidence>
<feature type="region of interest" description="Disordered" evidence="1">
    <location>
        <begin position="159"/>
        <end position="179"/>
    </location>
</feature>
<dbReference type="InterPro" id="IPR025757">
    <property type="entry name" value="MIP1_Leuzipper"/>
</dbReference>
<dbReference type="Pfam" id="PF04784">
    <property type="entry name" value="DUF547"/>
    <property type="match status" value="1"/>
</dbReference>
<reference evidence="4 5" key="1">
    <citation type="journal article" date="2017" name="Nature">
        <title>The Apostasia genome and the evolution of orchids.</title>
        <authorList>
            <person name="Zhang G.Q."/>
            <person name="Liu K.W."/>
            <person name="Li Z."/>
            <person name="Lohaus R."/>
            <person name="Hsiao Y.Y."/>
            <person name="Niu S.C."/>
            <person name="Wang J.Y."/>
            <person name="Lin Y.C."/>
            <person name="Xu Q."/>
            <person name="Chen L.J."/>
            <person name="Yoshida K."/>
            <person name="Fujiwara S."/>
            <person name="Wang Z.W."/>
            <person name="Zhang Y.Q."/>
            <person name="Mitsuda N."/>
            <person name="Wang M."/>
            <person name="Liu G.H."/>
            <person name="Pecoraro L."/>
            <person name="Huang H.X."/>
            <person name="Xiao X.J."/>
            <person name="Lin M."/>
            <person name="Wu X.Y."/>
            <person name="Wu W.L."/>
            <person name="Chen Y.Y."/>
            <person name="Chang S.B."/>
            <person name="Sakamoto S."/>
            <person name="Ohme-Takagi M."/>
            <person name="Yagi M."/>
            <person name="Zeng S.J."/>
            <person name="Shen C.Y."/>
            <person name="Yeh C.M."/>
            <person name="Luo Y.B."/>
            <person name="Tsai W.C."/>
            <person name="Van de Peer Y."/>
            <person name="Liu Z.J."/>
        </authorList>
    </citation>
    <scope>NUCLEOTIDE SEQUENCE [LARGE SCALE GENOMIC DNA]</scope>
    <source>
        <strain evidence="5">cv. Shenzhen</strain>
        <tissue evidence="4">Stem</tissue>
    </source>
</reference>
<evidence type="ECO:0000256" key="1">
    <source>
        <dbReference type="SAM" id="MobiDB-lite"/>
    </source>
</evidence>
<feature type="domain" description="Ternary complex factor MIP1 leucine-zipper" evidence="3">
    <location>
        <begin position="74"/>
        <end position="154"/>
    </location>
</feature>
<dbReference type="PANTHER" id="PTHR23054">
    <property type="entry name" value="TERNARY COMPLEX FACTOR MIP1, LEUCINE-ZIPPER-RELATED"/>
    <property type="match status" value="1"/>
</dbReference>
<evidence type="ECO:0008006" key="6">
    <source>
        <dbReference type="Google" id="ProtNLM"/>
    </source>
</evidence>
<feature type="domain" description="DUF547" evidence="2">
    <location>
        <begin position="357"/>
        <end position="494"/>
    </location>
</feature>
<protein>
    <recommendedName>
        <fullName evidence="6">DUF547 domain-containing protein</fullName>
    </recommendedName>
</protein>
<proteinExistence type="predicted"/>
<evidence type="ECO:0000259" key="2">
    <source>
        <dbReference type="Pfam" id="PF04784"/>
    </source>
</evidence>
<dbReference type="Proteomes" id="UP000236161">
    <property type="component" value="Unassembled WGS sequence"/>
</dbReference>
<sequence>MKERECLVSNCNMSPAFSVRHKRSKSASDKNLDLARHGTSNFLGEECKPQNFIRSHQTRDENQDSSNVNDDVSSDHRVSLENDIKQLQMHLCQEKYIRLMLERAIGRASSTLSPGHRHFTTQTRDLIAEIELLEEEIANREQHVLTLYRSIFEQCISAPSSRQSSGTTSPAQTKNTARKHPSIISSAFCSSKKFSLQPFQVLASMKGSGKCDLLPMRKVRHEMQMSRNVKTPIEYNASNLMKTGGKTYMARTLKDHLFQCPSKLSEELVRCMAAVYCWMRKDCSLKPAKVHSPFLSRSSTRVMLPRRGAGDCQELSCRSLLEISSISIDKNHFSGATYAVSNYKLLVEQLERLDVSALECGAKLAFWINVYNCLVMHAYLAYGVSHGSLRRLALFHKAAYNIGGHIITANLIEHCILQCRAPRVGRWFEAIISTAMRKKSTEEKQLVSSNYCLVASQPLVLFALCSGASSDPTLRVYSAKSVVEELGKAKRDFLHTNVFVKKSRKIFLPKLLDRYAKEAALNCDELLTWVSDNADRKLHDAIQKCVSGRNKKAAQAIEWLPYNAKFRYVFGKDLTEKPWWV</sequence>
<dbReference type="PANTHER" id="PTHR23054:SF26">
    <property type="entry name" value="ELECTRON TRANSPORTER"/>
    <property type="match status" value="1"/>
</dbReference>
<gene>
    <name evidence="4" type="ORF">AXF42_Ash005173</name>
</gene>
<keyword evidence="5" id="KW-1185">Reference proteome</keyword>
<feature type="region of interest" description="Disordered" evidence="1">
    <location>
        <begin position="56"/>
        <end position="75"/>
    </location>
</feature>
<dbReference type="InterPro" id="IPR006869">
    <property type="entry name" value="DUF547"/>
</dbReference>
<dbReference type="AlphaFoldDB" id="A0A2I0B8P3"/>
<dbReference type="Pfam" id="PF14389">
    <property type="entry name" value="Lzipper-MIP1"/>
    <property type="match status" value="1"/>
</dbReference>
<accession>A0A2I0B8P3</accession>
<dbReference type="OrthoDB" id="418495at2759"/>
<evidence type="ECO:0000313" key="4">
    <source>
        <dbReference type="EMBL" id="PKA64160.1"/>
    </source>
</evidence>
<name>A0A2I0B8P3_9ASPA</name>
<evidence type="ECO:0000259" key="3">
    <source>
        <dbReference type="Pfam" id="PF14389"/>
    </source>
</evidence>
<dbReference type="STRING" id="1088818.A0A2I0B8P3"/>
<dbReference type="EMBL" id="KZ451906">
    <property type="protein sequence ID" value="PKA64160.1"/>
    <property type="molecule type" value="Genomic_DNA"/>
</dbReference>